<comment type="catalytic activity">
    <reaction evidence="21">
        <text>a 1,2-diacyl-sn-glycerol + ATP = a 1,2-diacyl-sn-glycero-3-phosphate + ADP + H(+)</text>
        <dbReference type="Rhea" id="RHEA:10272"/>
        <dbReference type="ChEBI" id="CHEBI:15378"/>
        <dbReference type="ChEBI" id="CHEBI:17815"/>
        <dbReference type="ChEBI" id="CHEBI:30616"/>
        <dbReference type="ChEBI" id="CHEBI:58608"/>
        <dbReference type="ChEBI" id="CHEBI:456216"/>
        <dbReference type="EC" id="2.7.1.107"/>
    </reaction>
    <physiologicalReaction direction="left-to-right" evidence="21">
        <dbReference type="Rhea" id="RHEA:10273"/>
    </physiologicalReaction>
</comment>
<feature type="compositionally biased region" description="Low complexity" evidence="25">
    <location>
        <begin position="747"/>
        <end position="768"/>
    </location>
</feature>
<evidence type="ECO:0000256" key="3">
    <source>
        <dbReference type="ARBA" id="ARBA00004316"/>
    </source>
</evidence>
<keyword evidence="10" id="KW-0677">Repeat</keyword>
<keyword evidence="14 23" id="KW-0040">ANK repeat</keyword>
<dbReference type="SMART" id="SM00046">
    <property type="entry name" value="DAGKc"/>
    <property type="match status" value="1"/>
</dbReference>
<dbReference type="InterPro" id="IPR037607">
    <property type="entry name" value="DGK"/>
</dbReference>
<comment type="pathway">
    <text evidence="22">Glycerolipid metabolism.</text>
</comment>
<evidence type="ECO:0000256" key="5">
    <source>
        <dbReference type="ARBA" id="ARBA00005175"/>
    </source>
</evidence>
<keyword evidence="28" id="KW-1185">Reference proteome</keyword>
<dbReference type="SMART" id="SM00248">
    <property type="entry name" value="ANK"/>
    <property type="match status" value="3"/>
</dbReference>
<evidence type="ECO:0000256" key="24">
    <source>
        <dbReference type="RuleBase" id="RU361128"/>
    </source>
</evidence>
<dbReference type="GO" id="GO:0005886">
    <property type="term" value="C:plasma membrane"/>
    <property type="evidence" value="ECO:0007669"/>
    <property type="project" value="UniProtKB-SubCell"/>
</dbReference>
<keyword evidence="8" id="KW-0963">Cytoplasm</keyword>
<evidence type="ECO:0000256" key="12">
    <source>
        <dbReference type="ARBA" id="ARBA00022777"/>
    </source>
</evidence>
<dbReference type="OrthoDB" id="242257at2759"/>
<accession>A0A7M5VA80</accession>
<dbReference type="GO" id="GO:0006629">
    <property type="term" value="P:lipid metabolic process"/>
    <property type="evidence" value="ECO:0007669"/>
    <property type="project" value="UniProtKB-KW"/>
</dbReference>
<dbReference type="Gene3D" id="3.40.50.10330">
    <property type="entry name" value="Probable inorganic polyphosphate/atp-NAD kinase, domain 1"/>
    <property type="match status" value="1"/>
</dbReference>
<keyword evidence="16" id="KW-0472">Membrane</keyword>
<evidence type="ECO:0000256" key="8">
    <source>
        <dbReference type="ARBA" id="ARBA00022490"/>
    </source>
</evidence>
<dbReference type="FunFam" id="2.60.200.40:FF:000002">
    <property type="entry name" value="Diacylglycerol kinase"/>
    <property type="match status" value="1"/>
</dbReference>
<evidence type="ECO:0000256" key="23">
    <source>
        <dbReference type="PROSITE-ProRule" id="PRU00023"/>
    </source>
</evidence>
<evidence type="ECO:0000256" key="4">
    <source>
        <dbReference type="ARBA" id="ARBA00004514"/>
    </source>
</evidence>
<evidence type="ECO:0000256" key="9">
    <source>
        <dbReference type="ARBA" id="ARBA00022679"/>
    </source>
</evidence>
<dbReference type="GO" id="GO:0042995">
    <property type="term" value="C:cell projection"/>
    <property type="evidence" value="ECO:0007669"/>
    <property type="project" value="UniProtKB-SubCell"/>
</dbReference>
<evidence type="ECO:0000256" key="6">
    <source>
        <dbReference type="ARBA" id="ARBA00009280"/>
    </source>
</evidence>
<dbReference type="FunFam" id="3.40.50.10330:FF:000002">
    <property type="entry name" value="Diacylglycerol kinase"/>
    <property type="match status" value="1"/>
</dbReference>
<dbReference type="SUPFAM" id="SSF48403">
    <property type="entry name" value="Ankyrin repeat"/>
    <property type="match status" value="1"/>
</dbReference>
<dbReference type="Pfam" id="PF23578">
    <property type="entry name" value="DGKI"/>
    <property type="match status" value="1"/>
</dbReference>
<dbReference type="GO" id="GO:0005829">
    <property type="term" value="C:cytosol"/>
    <property type="evidence" value="ECO:0007669"/>
    <property type="project" value="UniProtKB-SubCell"/>
</dbReference>
<dbReference type="PANTHER" id="PTHR11255:SF80">
    <property type="entry name" value="EYE-SPECIFIC DIACYLGLYCEROL KINASE"/>
    <property type="match status" value="1"/>
</dbReference>
<feature type="region of interest" description="Disordered" evidence="25">
    <location>
        <begin position="721"/>
        <end position="740"/>
    </location>
</feature>
<dbReference type="Proteomes" id="UP000594262">
    <property type="component" value="Unplaced"/>
</dbReference>
<evidence type="ECO:0000256" key="22">
    <source>
        <dbReference type="ARBA" id="ARBA00060536"/>
    </source>
</evidence>
<evidence type="ECO:0000313" key="27">
    <source>
        <dbReference type="EnsemblMetazoa" id="CLYHEMP005246.1"/>
    </source>
</evidence>
<comment type="subcellular location">
    <subcellularLocation>
        <location evidence="2">Cell membrane</location>
    </subcellularLocation>
    <subcellularLocation>
        <location evidence="3">Cell projection</location>
    </subcellularLocation>
    <subcellularLocation>
        <location evidence="4">Cytoplasm</location>
        <location evidence="4">Cytosol</location>
    </subcellularLocation>
    <subcellularLocation>
        <location evidence="1">Nucleus</location>
    </subcellularLocation>
</comment>
<keyword evidence="17" id="KW-0539">Nucleus</keyword>
<keyword evidence="9 24" id="KW-0808">Transferase</keyword>
<organism evidence="27 28">
    <name type="scientific">Clytia hemisphaerica</name>
    <dbReference type="NCBI Taxonomy" id="252671"/>
    <lineage>
        <taxon>Eukaryota</taxon>
        <taxon>Metazoa</taxon>
        <taxon>Cnidaria</taxon>
        <taxon>Hydrozoa</taxon>
        <taxon>Hydroidolina</taxon>
        <taxon>Leptothecata</taxon>
        <taxon>Obeliida</taxon>
        <taxon>Clytiidae</taxon>
        <taxon>Clytia</taxon>
    </lineage>
</organism>
<dbReference type="PROSITE" id="PS50297">
    <property type="entry name" value="ANK_REP_REGION"/>
    <property type="match status" value="2"/>
</dbReference>
<name>A0A7M5VA80_9CNID</name>
<evidence type="ECO:0000256" key="14">
    <source>
        <dbReference type="ARBA" id="ARBA00023043"/>
    </source>
</evidence>
<dbReference type="CDD" id="cd20802">
    <property type="entry name" value="C1_DGK_typeIV_rpt1"/>
    <property type="match status" value="1"/>
</dbReference>
<dbReference type="GO" id="GO:0005634">
    <property type="term" value="C:nucleus"/>
    <property type="evidence" value="ECO:0007669"/>
    <property type="project" value="UniProtKB-SubCell"/>
</dbReference>
<evidence type="ECO:0000256" key="7">
    <source>
        <dbReference type="ARBA" id="ARBA00022475"/>
    </source>
</evidence>
<dbReference type="InterPro" id="IPR016064">
    <property type="entry name" value="NAD/diacylglycerol_kinase_sf"/>
</dbReference>
<dbReference type="InterPro" id="IPR000756">
    <property type="entry name" value="Diacylglycerol_kin_accessory"/>
</dbReference>
<evidence type="ECO:0000256" key="21">
    <source>
        <dbReference type="ARBA" id="ARBA00023411"/>
    </source>
</evidence>
<dbReference type="Pfam" id="PF00609">
    <property type="entry name" value="DAGK_acc"/>
    <property type="match status" value="1"/>
</dbReference>
<evidence type="ECO:0000256" key="1">
    <source>
        <dbReference type="ARBA" id="ARBA00004123"/>
    </source>
</evidence>
<dbReference type="InterPro" id="IPR036770">
    <property type="entry name" value="Ankyrin_rpt-contain_sf"/>
</dbReference>
<comment type="catalytic activity">
    <reaction evidence="20">
        <text>1-octadecanoyl-2-(5Z,8Z,11Z,14Z-eicosatetraenoyl)-sn-glycerol + ATP = 1-octadecanoyl-2-(5Z,8Z,11Z,14Z-eicosatetraenoyl)-sn-glycero-3-phosphate + ADP + H(+)</text>
        <dbReference type="Rhea" id="RHEA:40323"/>
        <dbReference type="ChEBI" id="CHEBI:15378"/>
        <dbReference type="ChEBI" id="CHEBI:30616"/>
        <dbReference type="ChEBI" id="CHEBI:75728"/>
        <dbReference type="ChEBI" id="CHEBI:77091"/>
        <dbReference type="ChEBI" id="CHEBI:456216"/>
    </reaction>
    <physiologicalReaction direction="left-to-right" evidence="20">
        <dbReference type="Rhea" id="RHEA:40324"/>
    </physiologicalReaction>
</comment>
<evidence type="ECO:0000256" key="17">
    <source>
        <dbReference type="ARBA" id="ARBA00023242"/>
    </source>
</evidence>
<dbReference type="InterPro" id="IPR017438">
    <property type="entry name" value="ATP-NAD_kinase_N"/>
</dbReference>
<evidence type="ECO:0000256" key="18">
    <source>
        <dbReference type="ARBA" id="ARBA00023273"/>
    </source>
</evidence>
<evidence type="ECO:0000256" key="20">
    <source>
        <dbReference type="ARBA" id="ARBA00023400"/>
    </source>
</evidence>
<comment type="pathway">
    <text evidence="5">Lipid metabolism; glycerolipid metabolism.</text>
</comment>
<dbReference type="Pfam" id="PF12796">
    <property type="entry name" value="Ank_2"/>
    <property type="match status" value="1"/>
</dbReference>
<evidence type="ECO:0000256" key="25">
    <source>
        <dbReference type="SAM" id="MobiDB-lite"/>
    </source>
</evidence>
<dbReference type="PANTHER" id="PTHR11255">
    <property type="entry name" value="DIACYLGLYCEROL KINASE"/>
    <property type="match status" value="1"/>
</dbReference>
<feature type="repeat" description="ANK" evidence="23">
    <location>
        <begin position="885"/>
        <end position="908"/>
    </location>
</feature>
<evidence type="ECO:0000256" key="13">
    <source>
        <dbReference type="ARBA" id="ARBA00022840"/>
    </source>
</evidence>
<dbReference type="InterPro" id="IPR056383">
    <property type="entry name" value="DGKI-like_dom"/>
</dbReference>
<dbReference type="SMART" id="SM00045">
    <property type="entry name" value="DAGKa"/>
    <property type="match status" value="1"/>
</dbReference>
<keyword evidence="11 24" id="KW-0547">Nucleotide-binding</keyword>
<sequence length="992" mass="111529">MIQQTDNNEEPAPPPVGRAAYLRKQPSYEKAMSMPHGTNEPNERWIADARKQMIPDRVDWTVAAFNGAHIWLETDASGCFSADCKKSGPRKRCTACKVVAHQKCIDQLEKISQIKCRPTYREATRELVQTESNPPHHYVRRRKQEGKCDSCGKGFQSMLSYKTQKEHVAISCSWCKRAYHLKSECSKAFLVEPLCDLGVHKDIILPPSWVVKLPPRKYSQMTGKRGRQTKRLSSKERRAFVIKPIEKDNKIPLIIFVNPKSGGNQGGRILEKYQYILNPRQVFDLSQGGPKFALELYRKVPNLRILVCGGDGTAGWILSEIDKLRIQPPPAVSILPLGTGNDLARFLGWGGGYMDEPLSKILTHVEEGEVQRLDRWDIQVTTNQEKTEERLEDDGLNSVSKLPLNVMNNYFSMGADADVCLEFHESREANPEKFNSRIKNLYFYGRKGGETVIKRKSKDLYKCIDSLVCDGCDLTEKIKDLKPLCLIFLNISSYSAGTSPWGNPSSDHYLPQSCDDGYLEIIGLTSRAMVTTQVGGHGVRIFQCRCAMLTTTTKISMQVDGEPCRLNPSKIKINIRNQANMIAKKKPHRSIYPKSTESIELITPKTIRTKLYYLTFQQYDSLVKFDIEEIKSVVQELCPIEIDPELQLDEFRKTLETMKQTGETLSSKLHDDWCFLDATWTARIYRIDEAQEMLLHVGDILEGGIYVLDRLRKPDQLIPPVSSVLSKSQPSSPSQQRNNNTIQQHTTTHTTHTTLHNHLNNNTNTPHNGMLNNRWQSLDFTSTAVNANAIMPPNTMSASGSMSSDLATSSGSDSDLTSDGLSSDISPTSTLVPQSSMIGYESEFQPPIDQTEKNKLFLEAARTGFASRFKQLHESGAKLTVCDSAGRTPLHLASRNGYKNIVEYILERVPLAVVDIMDQEKGQTALHIAASTKRRTICRLLVRKGASLFRADLEGNTPQQLAMKSSDNELAKFLQKEEQLQLIAADDHETAV</sequence>
<keyword evidence="18" id="KW-0966">Cell projection</keyword>
<reference evidence="27" key="1">
    <citation type="submission" date="2021-01" db="UniProtKB">
        <authorList>
            <consortium name="EnsemblMetazoa"/>
        </authorList>
    </citation>
    <scope>IDENTIFICATION</scope>
</reference>
<dbReference type="SUPFAM" id="SSF111331">
    <property type="entry name" value="NAD kinase/diacylglycerol kinase-like"/>
    <property type="match status" value="1"/>
</dbReference>
<dbReference type="PROSITE" id="PS50146">
    <property type="entry name" value="DAGK"/>
    <property type="match status" value="1"/>
</dbReference>
<dbReference type="GO" id="GO:0004143">
    <property type="term" value="F:ATP-dependent diacylglycerol kinase activity"/>
    <property type="evidence" value="ECO:0007669"/>
    <property type="project" value="UniProtKB-EC"/>
</dbReference>
<dbReference type="Pfam" id="PF00781">
    <property type="entry name" value="DAGK_cat"/>
    <property type="match status" value="1"/>
</dbReference>
<dbReference type="InterPro" id="IPR001206">
    <property type="entry name" value="Diacylglycerol_kinase_cat_dom"/>
</dbReference>
<evidence type="ECO:0000256" key="15">
    <source>
        <dbReference type="ARBA" id="ARBA00023098"/>
    </source>
</evidence>
<evidence type="ECO:0000256" key="2">
    <source>
        <dbReference type="ARBA" id="ARBA00004236"/>
    </source>
</evidence>
<evidence type="ECO:0000313" key="28">
    <source>
        <dbReference type="Proteomes" id="UP000594262"/>
    </source>
</evidence>
<keyword evidence="15" id="KW-0443">Lipid metabolism</keyword>
<dbReference type="AlphaFoldDB" id="A0A7M5VA80"/>
<evidence type="ECO:0000256" key="16">
    <source>
        <dbReference type="ARBA" id="ARBA00023136"/>
    </source>
</evidence>
<dbReference type="PROSITE" id="PS50088">
    <property type="entry name" value="ANK_REPEAT"/>
    <property type="match status" value="2"/>
</dbReference>
<feature type="region of interest" description="Disordered" evidence="25">
    <location>
        <begin position="747"/>
        <end position="773"/>
    </location>
</feature>
<proteinExistence type="inferred from homology"/>
<dbReference type="GO" id="GO:0007200">
    <property type="term" value="P:phospholipase C-activating G protein-coupled receptor signaling pathway"/>
    <property type="evidence" value="ECO:0007669"/>
    <property type="project" value="InterPro"/>
</dbReference>
<feature type="compositionally biased region" description="Low complexity" evidence="25">
    <location>
        <begin position="795"/>
        <end position="824"/>
    </location>
</feature>
<dbReference type="Gene3D" id="1.25.40.20">
    <property type="entry name" value="Ankyrin repeat-containing domain"/>
    <property type="match status" value="1"/>
</dbReference>
<dbReference type="EC" id="2.7.1.107" evidence="24"/>
<comment type="catalytic activity">
    <reaction evidence="19">
        <text>1,2-di-(9Z-octadecenoyl)-sn-glycerol + ATP = 1,2-di-(9Z-octadecenoyl)-sn-glycero-3-phosphate + ADP + H(+)</text>
        <dbReference type="Rhea" id="RHEA:40327"/>
        <dbReference type="ChEBI" id="CHEBI:15378"/>
        <dbReference type="ChEBI" id="CHEBI:30616"/>
        <dbReference type="ChEBI" id="CHEBI:52333"/>
        <dbReference type="ChEBI" id="CHEBI:74546"/>
        <dbReference type="ChEBI" id="CHEBI:456216"/>
    </reaction>
    <physiologicalReaction direction="left-to-right" evidence="19">
        <dbReference type="Rhea" id="RHEA:40328"/>
    </physiologicalReaction>
</comment>
<dbReference type="GO" id="GO:0005524">
    <property type="term" value="F:ATP binding"/>
    <property type="evidence" value="ECO:0007669"/>
    <property type="project" value="UniProtKB-KW"/>
</dbReference>
<keyword evidence="12 24" id="KW-0418">Kinase</keyword>
<feature type="domain" description="DAGKc" evidence="26">
    <location>
        <begin position="248"/>
        <end position="382"/>
    </location>
</feature>
<comment type="similarity">
    <text evidence="6 24">Belongs to the eukaryotic diacylglycerol kinase family.</text>
</comment>
<evidence type="ECO:0000256" key="19">
    <source>
        <dbReference type="ARBA" id="ARBA00023371"/>
    </source>
</evidence>
<protein>
    <recommendedName>
        <fullName evidence="24">Diacylglycerol kinase</fullName>
        <shortName evidence="24">DAG kinase</shortName>
        <ecNumber evidence="24">2.7.1.107</ecNumber>
    </recommendedName>
</protein>
<feature type="region of interest" description="Disordered" evidence="25">
    <location>
        <begin position="791"/>
        <end position="832"/>
    </location>
</feature>
<dbReference type="Gene3D" id="2.60.200.40">
    <property type="match status" value="1"/>
</dbReference>
<feature type="repeat" description="ANK" evidence="23">
    <location>
        <begin position="921"/>
        <end position="953"/>
    </location>
</feature>
<evidence type="ECO:0000259" key="26">
    <source>
        <dbReference type="PROSITE" id="PS50146"/>
    </source>
</evidence>
<dbReference type="EnsemblMetazoa" id="CLYHEMT005246.1">
    <property type="protein sequence ID" value="CLYHEMP005246.1"/>
    <property type="gene ID" value="CLYHEMG005246"/>
</dbReference>
<dbReference type="InterPro" id="IPR002110">
    <property type="entry name" value="Ankyrin_rpt"/>
</dbReference>
<keyword evidence="7" id="KW-1003">Cell membrane</keyword>
<evidence type="ECO:0000256" key="10">
    <source>
        <dbReference type="ARBA" id="ARBA00022737"/>
    </source>
</evidence>
<keyword evidence="13 24" id="KW-0067">ATP-binding</keyword>
<evidence type="ECO:0000256" key="11">
    <source>
        <dbReference type="ARBA" id="ARBA00022741"/>
    </source>
</evidence>